<protein>
    <submittedName>
        <fullName evidence="3">Uncharacterized protein</fullName>
    </submittedName>
</protein>
<feature type="transmembrane region" description="Helical" evidence="2">
    <location>
        <begin position="158"/>
        <end position="180"/>
    </location>
</feature>
<dbReference type="OrthoDB" id="2988301at2759"/>
<comment type="caution">
    <text evidence="3">The sequence shown here is derived from an EMBL/GenBank/DDBJ whole genome shotgun (WGS) entry which is preliminary data.</text>
</comment>
<sequence>MNNVPSAVQAPTSSSRSRTLFVRCLQDSHRRKLMDAPHQKELFISSSVFFALQLTGGLGLSLLAIIVAAFPNVNRHPTWFSFCISWSMSAISYSLLLLAGQKNRAPIFQLCATQAALVYSAPVLTGMTTFAMFFHVYLTIHTALTKADLSRIRGLRKLLIITPYASWTISFVALLVFSAIKPDYVQMADNGYYCNFSTPVPKRISASVSFIFLTAIVAFEGIITVCLYRQWRRLSTIGPKAVNMTIRVLIFGIGAILAWILCIIYLIPVIVASPSIDIILAILPFLGLIIFATQSDLYHGRGSNRASSMSSSKLTEIPSATL</sequence>
<dbReference type="EMBL" id="CM032190">
    <property type="protein sequence ID" value="KAG7086840.1"/>
    <property type="molecule type" value="Genomic_DNA"/>
</dbReference>
<keyword evidence="4" id="KW-1185">Reference proteome</keyword>
<feature type="transmembrane region" description="Helical" evidence="2">
    <location>
        <begin position="206"/>
        <end position="228"/>
    </location>
</feature>
<reference evidence="3" key="1">
    <citation type="journal article" date="2021" name="Genome Biol. Evol.">
        <title>The assembled and annotated genome of the fairy-ring fungus Marasmius oreades.</title>
        <authorList>
            <person name="Hiltunen M."/>
            <person name="Ament-Velasquez S.L."/>
            <person name="Johannesson H."/>
        </authorList>
    </citation>
    <scope>NUCLEOTIDE SEQUENCE</scope>
    <source>
        <strain evidence="3">03SP1</strain>
    </source>
</reference>
<feature type="transmembrane region" description="Helical" evidence="2">
    <location>
        <begin position="42"/>
        <end position="67"/>
    </location>
</feature>
<feature type="transmembrane region" description="Helical" evidence="2">
    <location>
        <begin position="248"/>
        <end position="272"/>
    </location>
</feature>
<evidence type="ECO:0000256" key="2">
    <source>
        <dbReference type="SAM" id="Phobius"/>
    </source>
</evidence>
<name>A0A9P7UMA3_9AGAR</name>
<dbReference type="Proteomes" id="UP001049176">
    <property type="component" value="Chromosome 10"/>
</dbReference>
<evidence type="ECO:0000313" key="4">
    <source>
        <dbReference type="Proteomes" id="UP001049176"/>
    </source>
</evidence>
<organism evidence="3 4">
    <name type="scientific">Marasmius oreades</name>
    <name type="common">fairy-ring Marasmius</name>
    <dbReference type="NCBI Taxonomy" id="181124"/>
    <lineage>
        <taxon>Eukaryota</taxon>
        <taxon>Fungi</taxon>
        <taxon>Dikarya</taxon>
        <taxon>Basidiomycota</taxon>
        <taxon>Agaricomycotina</taxon>
        <taxon>Agaricomycetes</taxon>
        <taxon>Agaricomycetidae</taxon>
        <taxon>Agaricales</taxon>
        <taxon>Marasmiineae</taxon>
        <taxon>Marasmiaceae</taxon>
        <taxon>Marasmius</taxon>
    </lineage>
</organism>
<proteinExistence type="predicted"/>
<evidence type="ECO:0000256" key="1">
    <source>
        <dbReference type="SAM" id="MobiDB-lite"/>
    </source>
</evidence>
<dbReference type="AlphaFoldDB" id="A0A9P7UMA3"/>
<feature type="region of interest" description="Disordered" evidence="1">
    <location>
        <begin position="302"/>
        <end position="322"/>
    </location>
</feature>
<keyword evidence="2" id="KW-1133">Transmembrane helix</keyword>
<gene>
    <name evidence="3" type="ORF">E1B28_002761</name>
</gene>
<feature type="transmembrane region" description="Helical" evidence="2">
    <location>
        <begin position="119"/>
        <end position="138"/>
    </location>
</feature>
<feature type="transmembrane region" description="Helical" evidence="2">
    <location>
        <begin position="278"/>
        <end position="298"/>
    </location>
</feature>
<dbReference type="GeneID" id="66071837"/>
<accession>A0A9P7UMA3</accession>
<keyword evidence="2" id="KW-0472">Membrane</keyword>
<keyword evidence="2" id="KW-0812">Transmembrane</keyword>
<evidence type="ECO:0000313" key="3">
    <source>
        <dbReference type="EMBL" id="KAG7086840.1"/>
    </source>
</evidence>
<dbReference type="RefSeq" id="XP_043003311.1">
    <property type="nucleotide sequence ID" value="XM_043159706.1"/>
</dbReference>
<feature type="transmembrane region" description="Helical" evidence="2">
    <location>
        <begin position="79"/>
        <end position="99"/>
    </location>
</feature>